<dbReference type="Proteomes" id="UP000197019">
    <property type="component" value="Chromosome"/>
</dbReference>
<dbReference type="SUPFAM" id="SSF52540">
    <property type="entry name" value="P-loop containing nucleoside triphosphate hydrolases"/>
    <property type="match status" value="2"/>
</dbReference>
<dbReference type="PANTHER" id="PTHR45766:SF6">
    <property type="entry name" value="SWI_SNF-RELATED MATRIX-ASSOCIATED ACTIN-DEPENDENT REGULATOR OF CHROMATIN SUBFAMILY A-LIKE PROTEIN 1"/>
    <property type="match status" value="1"/>
</dbReference>
<dbReference type="InterPro" id="IPR041650">
    <property type="entry name" value="HEPN_Swt1"/>
</dbReference>
<dbReference type="SMART" id="SM00490">
    <property type="entry name" value="HELICc"/>
    <property type="match status" value="1"/>
</dbReference>
<keyword evidence="2 6" id="KW-0347">Helicase</keyword>
<name>A0A1Z4BZI6_9GAMM</name>
<dbReference type="PANTHER" id="PTHR45766">
    <property type="entry name" value="DNA ANNEALING HELICASE AND ENDONUCLEASE ZRANB3 FAMILY MEMBER"/>
    <property type="match status" value="1"/>
</dbReference>
<evidence type="ECO:0000256" key="3">
    <source>
        <dbReference type="SAM" id="Coils"/>
    </source>
</evidence>
<dbReference type="SMART" id="SM00487">
    <property type="entry name" value="DEXDc"/>
    <property type="match status" value="1"/>
</dbReference>
<gene>
    <name evidence="6" type="ORF">CEK71_11770</name>
</gene>
<dbReference type="InterPro" id="IPR038718">
    <property type="entry name" value="SNF2-like_sf"/>
</dbReference>
<reference evidence="6 7" key="1">
    <citation type="submission" date="2017-06" db="EMBL/GenBank/DDBJ databases">
        <title>Genome Sequencing of the methanotroph Methylovulum psychrotolerants str. HV10-M2 isolated from a high-altitude environment.</title>
        <authorList>
            <person name="Mateos-Rivera A."/>
        </authorList>
    </citation>
    <scope>NUCLEOTIDE SEQUENCE [LARGE SCALE GENOMIC DNA]</scope>
    <source>
        <strain evidence="6 7">HV10_M2</strain>
    </source>
</reference>
<dbReference type="Pfam" id="PF00271">
    <property type="entry name" value="Helicase_C"/>
    <property type="match status" value="1"/>
</dbReference>
<dbReference type="Pfam" id="PF18731">
    <property type="entry name" value="HEPN_Swt1"/>
    <property type="match status" value="1"/>
</dbReference>
<dbReference type="GO" id="GO:0004386">
    <property type="term" value="F:helicase activity"/>
    <property type="evidence" value="ECO:0007669"/>
    <property type="project" value="UniProtKB-KW"/>
</dbReference>
<dbReference type="Gene3D" id="3.40.50.10810">
    <property type="entry name" value="Tandem AAA-ATPase domain"/>
    <property type="match status" value="1"/>
</dbReference>
<dbReference type="InterPro" id="IPR014001">
    <property type="entry name" value="Helicase_ATP-bd"/>
</dbReference>
<dbReference type="CDD" id="cd18793">
    <property type="entry name" value="SF2_C_SNF"/>
    <property type="match status" value="1"/>
</dbReference>
<protein>
    <submittedName>
        <fullName evidence="6">Helicase</fullName>
    </submittedName>
</protein>
<dbReference type="InterPro" id="IPR001650">
    <property type="entry name" value="Helicase_C-like"/>
</dbReference>
<proteinExistence type="predicted"/>
<dbReference type="AlphaFoldDB" id="A0A1Z4BZI6"/>
<feature type="domain" description="Helicase ATP-binding" evidence="4">
    <location>
        <begin position="271"/>
        <end position="450"/>
    </location>
</feature>
<feature type="coiled-coil region" evidence="3">
    <location>
        <begin position="842"/>
        <end position="876"/>
    </location>
</feature>
<dbReference type="KEGG" id="mpsy:CEK71_11770"/>
<dbReference type="EMBL" id="CP022129">
    <property type="protein sequence ID" value="ASF46698.1"/>
    <property type="molecule type" value="Genomic_DNA"/>
</dbReference>
<evidence type="ECO:0000313" key="7">
    <source>
        <dbReference type="Proteomes" id="UP000197019"/>
    </source>
</evidence>
<feature type="domain" description="Helicase C-terminal" evidence="5">
    <location>
        <begin position="672"/>
        <end position="860"/>
    </location>
</feature>
<evidence type="ECO:0000259" key="4">
    <source>
        <dbReference type="PROSITE" id="PS51192"/>
    </source>
</evidence>
<organism evidence="6 7">
    <name type="scientific">Methylovulum psychrotolerans</name>
    <dbReference type="NCBI Taxonomy" id="1704499"/>
    <lineage>
        <taxon>Bacteria</taxon>
        <taxon>Pseudomonadati</taxon>
        <taxon>Pseudomonadota</taxon>
        <taxon>Gammaproteobacteria</taxon>
        <taxon>Methylococcales</taxon>
        <taxon>Methylococcaceae</taxon>
        <taxon>Methylovulum</taxon>
    </lineage>
</organism>
<sequence length="1182" mass="134041">MPVHMKYNALTLLSEQLTQSLTNCLPALAEDWWQKLVIDQLTYPQQNYAREHRYQTIAQLDLAALLRVADQNWYDLSRHCPIQANQANVRNWLKEAQTLRNRWAHAPAEGFPDDMYYRDLDTIGRLLEAFGANTETLEKLNVEKTTLLNKIANSKIAVQEQQAQTASTEAYKPGDMVFLKAEPSKTGAIITVLSGDPENRYQVFHDGNIATYYQSQLGSVNSSPTRVTVVYDALHAAMTALQLRHPSTTHLYSLFASRINFVPYQFRPVLKLIQADRPRMLIADEVGVGKTIEAGLILKELQARRELKTVLVICPKPLVAERKWQQEMKRFDERFEHLNSAALRYCINETHGDGVWPQKYARAIVPYSLLDESLLHGKGKQYGLLALDPPPIFDLVIVDEAHAVRNSDTWAHRNVRYFCENAEAVVLMSATPIQLRDHDLYNLLNLLRPDVITSKQAFLQMAEPNPHLNAAIAAARAATSDWKGIALDAIDHSLATDWGRGVLSNDPRMQQATDVLLDDDDSSETRLALIRQLEELYTFAPFINRTRRRDIGNFFTLRKPETVTVEFTPEQAALHRDLIDLLARMLIIRHGNVNLKFLLSTVRRQISSCVFGLAPLLKALLNRHLSQLECLECDNDDEGSLELASQLLAEFRAEVDGIINRANQLTQGEDPKLQAFLTVIADKQALENNKLLVFTCFSHTWEYLHENLERKQIRVGLINGTIPDDERRTLRNRFSLPRTNPQAIDVLLSSEVGCEGLDYQFCDALVNYDLPWNPMRVEQRIGRIDRYGQKSPSVVIYNFITPGTVDAEIYDRCLLRIGIFQQALGGSEEILGRLTQEIKNIAENFELTAEEQAARLQQLSDNEIRAIQEQAKLEEEQSKLFGLSQPQRDEDMIKQASSFWLAPVMLANLISRYLQTLGASNIPASLGQKPVTTLQLGQEIRDKLLADVQKLKLSGETAQSWTRWLKGNNPYLEITFNQAAAAEQRELLFVTPNHPLAQQAARSIEPVTPLMCNLKASSNTLPQGQHPYAIYRWQKRGLKEDFTFQPIAATPELTAEMLALLESAQALEDDVPTITSEQEQELEKSHYQLWQDARAEHIEQVKQHARARLDSLTTTHKARIALLQEQRDANPSDKIQRMKNAQIDAAERDYRQHAGQLEEAAQQADILAEAVAVGVLIIEEKQ</sequence>
<dbReference type="InterPro" id="IPR027417">
    <property type="entry name" value="P-loop_NTPase"/>
</dbReference>
<dbReference type="GO" id="GO:0016787">
    <property type="term" value="F:hydrolase activity"/>
    <property type="evidence" value="ECO:0007669"/>
    <property type="project" value="UniProtKB-KW"/>
</dbReference>
<accession>A0A1Z4BZI6</accession>
<keyword evidence="3" id="KW-0175">Coiled coil</keyword>
<dbReference type="InterPro" id="IPR000330">
    <property type="entry name" value="SNF2_N"/>
</dbReference>
<evidence type="ECO:0000256" key="2">
    <source>
        <dbReference type="ARBA" id="ARBA00022806"/>
    </source>
</evidence>
<evidence type="ECO:0000313" key="6">
    <source>
        <dbReference type="EMBL" id="ASF46698.1"/>
    </source>
</evidence>
<dbReference type="GO" id="GO:0005524">
    <property type="term" value="F:ATP binding"/>
    <property type="evidence" value="ECO:0007669"/>
    <property type="project" value="InterPro"/>
</dbReference>
<evidence type="ECO:0000259" key="5">
    <source>
        <dbReference type="PROSITE" id="PS51194"/>
    </source>
</evidence>
<dbReference type="InterPro" id="IPR049730">
    <property type="entry name" value="SNF2/RAD54-like_C"/>
</dbReference>
<dbReference type="Pfam" id="PF00176">
    <property type="entry name" value="SNF2-rel_dom"/>
    <property type="match status" value="1"/>
</dbReference>
<keyword evidence="7" id="KW-1185">Reference proteome</keyword>
<dbReference type="Gene3D" id="3.40.50.300">
    <property type="entry name" value="P-loop containing nucleotide triphosphate hydrolases"/>
    <property type="match status" value="1"/>
</dbReference>
<keyword evidence="1" id="KW-0378">Hydrolase</keyword>
<keyword evidence="2 6" id="KW-0547">Nucleotide-binding</keyword>
<keyword evidence="2 6" id="KW-0067">ATP-binding</keyword>
<dbReference type="PROSITE" id="PS51192">
    <property type="entry name" value="HELICASE_ATP_BIND_1"/>
    <property type="match status" value="1"/>
</dbReference>
<dbReference type="OrthoDB" id="9814088at2"/>
<evidence type="ECO:0000256" key="1">
    <source>
        <dbReference type="ARBA" id="ARBA00022801"/>
    </source>
</evidence>
<dbReference type="PROSITE" id="PS51194">
    <property type="entry name" value="HELICASE_CTER"/>
    <property type="match status" value="1"/>
</dbReference>